<evidence type="ECO:0000313" key="1">
    <source>
        <dbReference type="EMBL" id="MDV6375492.1"/>
    </source>
</evidence>
<protein>
    <submittedName>
        <fullName evidence="1">Transposase</fullName>
    </submittedName>
</protein>
<dbReference type="PANTHER" id="PTHR33609:SF1">
    <property type="entry name" value="TRANSPOSASE"/>
    <property type="match status" value="1"/>
</dbReference>
<gene>
    <name evidence="1" type="ORF">ORD21_12905</name>
</gene>
<dbReference type="PANTHER" id="PTHR33609">
    <property type="entry name" value="LOW CALCIUM RESPONSE LOCUS PROTEIN S"/>
    <property type="match status" value="1"/>
</dbReference>
<name>A0ABU4DST0_9DEIO</name>
<dbReference type="RefSeq" id="WP_317640834.1">
    <property type="nucleotide sequence ID" value="NZ_JAPMIV010000027.1"/>
</dbReference>
<accession>A0ABU4DST0</accession>
<evidence type="ECO:0000313" key="2">
    <source>
        <dbReference type="Proteomes" id="UP001276150"/>
    </source>
</evidence>
<dbReference type="InterPro" id="IPR002514">
    <property type="entry name" value="Transposase_8"/>
</dbReference>
<keyword evidence="2" id="KW-1185">Reference proteome</keyword>
<dbReference type="InterPro" id="IPR009057">
    <property type="entry name" value="Homeodomain-like_sf"/>
</dbReference>
<dbReference type="EMBL" id="JAPMIV010000027">
    <property type="protein sequence ID" value="MDV6375492.1"/>
    <property type="molecule type" value="Genomic_DNA"/>
</dbReference>
<dbReference type="InterPro" id="IPR052546">
    <property type="entry name" value="Transposase_8_domain"/>
</dbReference>
<sequence>MKGKWYIEQQILSILEPIDAGQPLAEITWLHGITVSTLHRWKAKYSGMTKNETRRFYLLEEENRHLKKLVTDLSLDDQVLKEVVAKKW</sequence>
<comment type="caution">
    <text evidence="1">The sequence shown here is derived from an EMBL/GenBank/DDBJ whole genome shotgun (WGS) entry which is preliminary data.</text>
</comment>
<dbReference type="Proteomes" id="UP001276150">
    <property type="component" value="Unassembled WGS sequence"/>
</dbReference>
<dbReference type="SUPFAM" id="SSF46689">
    <property type="entry name" value="Homeodomain-like"/>
    <property type="match status" value="1"/>
</dbReference>
<proteinExistence type="predicted"/>
<dbReference type="Pfam" id="PF01527">
    <property type="entry name" value="HTH_Tnp_1"/>
    <property type="match status" value="1"/>
</dbReference>
<reference evidence="1 2" key="1">
    <citation type="submission" date="2022-11" db="EMBL/GenBank/DDBJ databases">
        <title>Deinococcus ZS9-10, Low Temperature and Draught-tolerating, UV-resistant Bacteria from Continental Antarctica.</title>
        <authorList>
            <person name="Cheng L."/>
        </authorList>
    </citation>
    <scope>NUCLEOTIDE SEQUENCE [LARGE SCALE GENOMIC DNA]</scope>
    <source>
        <strain evidence="1 2">ZS9-10</strain>
    </source>
</reference>
<organism evidence="1 2">
    <name type="scientific">Deinococcus arenicola</name>
    <dbReference type="NCBI Taxonomy" id="2994950"/>
    <lineage>
        <taxon>Bacteria</taxon>
        <taxon>Thermotogati</taxon>
        <taxon>Deinococcota</taxon>
        <taxon>Deinococci</taxon>
        <taxon>Deinococcales</taxon>
        <taxon>Deinococcaceae</taxon>
        <taxon>Deinococcus</taxon>
    </lineage>
</organism>